<name>A0A3M7P907_BRAPC</name>
<accession>A0A3M7P907</accession>
<organism evidence="2 3">
    <name type="scientific">Brachionus plicatilis</name>
    <name type="common">Marine rotifer</name>
    <name type="synonym">Brachionus muelleri</name>
    <dbReference type="NCBI Taxonomy" id="10195"/>
    <lineage>
        <taxon>Eukaryota</taxon>
        <taxon>Metazoa</taxon>
        <taxon>Spiralia</taxon>
        <taxon>Gnathifera</taxon>
        <taxon>Rotifera</taxon>
        <taxon>Eurotatoria</taxon>
        <taxon>Monogononta</taxon>
        <taxon>Pseudotrocha</taxon>
        <taxon>Ploima</taxon>
        <taxon>Brachionidae</taxon>
        <taxon>Brachionus</taxon>
    </lineage>
</organism>
<dbReference type="AlphaFoldDB" id="A0A3M7P907"/>
<keyword evidence="3" id="KW-1185">Reference proteome</keyword>
<reference evidence="2 3" key="1">
    <citation type="journal article" date="2018" name="Sci. Rep.">
        <title>Genomic signatures of local adaptation to the degree of environmental predictability in rotifers.</title>
        <authorList>
            <person name="Franch-Gras L."/>
            <person name="Hahn C."/>
            <person name="Garcia-Roger E.M."/>
            <person name="Carmona M.J."/>
            <person name="Serra M."/>
            <person name="Gomez A."/>
        </authorList>
    </citation>
    <scope>NUCLEOTIDE SEQUENCE [LARGE SCALE GENOMIC DNA]</scope>
    <source>
        <strain evidence="2">HYR1</strain>
    </source>
</reference>
<proteinExistence type="predicted"/>
<evidence type="ECO:0000313" key="2">
    <source>
        <dbReference type="EMBL" id="RMZ95532.1"/>
    </source>
</evidence>
<feature type="region of interest" description="Disordered" evidence="1">
    <location>
        <begin position="131"/>
        <end position="173"/>
    </location>
</feature>
<sequence>MTEYSAEDIDALEKVHCSLSYQVRSRDHPLANLLKKPRLTKRLCLLNSIENFFTKRVGSMLNEQPNSVISATSTNAFKNKFDKFRSEQSAVNFTTIVRWGNYFMLPSVTSQRTSPGDSLDTNMQSTQTLTSINVSVPNMTQQDPQLPKRRGRPPDSPNTKALKEKAKKSKRRT</sequence>
<protein>
    <submittedName>
        <fullName evidence="2">Uncharacterized protein</fullName>
    </submittedName>
</protein>
<feature type="compositionally biased region" description="Polar residues" evidence="1">
    <location>
        <begin position="131"/>
        <end position="144"/>
    </location>
</feature>
<evidence type="ECO:0000256" key="1">
    <source>
        <dbReference type="SAM" id="MobiDB-lite"/>
    </source>
</evidence>
<gene>
    <name evidence="2" type="ORF">BpHYR1_028803</name>
</gene>
<comment type="caution">
    <text evidence="2">The sequence shown here is derived from an EMBL/GenBank/DDBJ whole genome shotgun (WGS) entry which is preliminary data.</text>
</comment>
<dbReference type="Proteomes" id="UP000276133">
    <property type="component" value="Unassembled WGS sequence"/>
</dbReference>
<evidence type="ECO:0000313" key="3">
    <source>
        <dbReference type="Proteomes" id="UP000276133"/>
    </source>
</evidence>
<dbReference type="EMBL" id="REGN01012382">
    <property type="protein sequence ID" value="RMZ95532.1"/>
    <property type="molecule type" value="Genomic_DNA"/>
</dbReference>